<keyword evidence="2" id="KW-1185">Reference proteome</keyword>
<reference evidence="2" key="1">
    <citation type="submission" date="2012-04" db="EMBL/GenBank/DDBJ databases">
        <title>The Genome Sequence of Loa loa.</title>
        <authorList>
            <consortium name="The Broad Institute Genome Sequencing Platform"/>
            <consortium name="Broad Institute Genome Sequencing Center for Infectious Disease"/>
            <person name="Nutman T.B."/>
            <person name="Fink D.L."/>
            <person name="Russ C."/>
            <person name="Young S."/>
            <person name="Zeng Q."/>
            <person name="Gargeya S."/>
            <person name="Alvarado L."/>
            <person name="Berlin A."/>
            <person name="Chapman S.B."/>
            <person name="Chen Z."/>
            <person name="Freedman E."/>
            <person name="Gellesch M."/>
            <person name="Goldberg J."/>
            <person name="Griggs A."/>
            <person name="Gujja S."/>
            <person name="Heilman E.R."/>
            <person name="Heiman D."/>
            <person name="Howarth C."/>
            <person name="Mehta T."/>
            <person name="Neiman D."/>
            <person name="Pearson M."/>
            <person name="Roberts A."/>
            <person name="Saif S."/>
            <person name="Shea T."/>
            <person name="Shenoy N."/>
            <person name="Sisk P."/>
            <person name="Stolte C."/>
            <person name="Sykes S."/>
            <person name="White J."/>
            <person name="Yandava C."/>
            <person name="Haas B."/>
            <person name="Henn M.R."/>
            <person name="Nusbaum C."/>
            <person name="Birren B."/>
        </authorList>
    </citation>
    <scope>NUCLEOTIDE SEQUENCE [LARGE SCALE GENOMIC DNA]</scope>
</reference>
<dbReference type="PANTHER" id="PTHR22954">
    <property type="entry name" value="RETROVIRAL PROTEASE-RELATED"/>
    <property type="match status" value="1"/>
</dbReference>
<feature type="region of interest" description="Disordered" evidence="1">
    <location>
        <begin position="1"/>
        <end position="49"/>
    </location>
</feature>
<feature type="compositionally biased region" description="Polar residues" evidence="1">
    <location>
        <begin position="13"/>
        <end position="49"/>
    </location>
</feature>
<dbReference type="PANTHER" id="PTHR22954:SF3">
    <property type="entry name" value="PROTEIN CBG08539"/>
    <property type="match status" value="1"/>
</dbReference>
<name>A0A1I7VNL6_LOALO</name>
<proteinExistence type="predicted"/>
<dbReference type="InterPro" id="IPR005312">
    <property type="entry name" value="DUF1759"/>
</dbReference>
<sequence length="300" mass="34399">MVNKGFTIRCGLNTPQFNPTQRNPNQLNSTSRNPNQLNATQPDSTQLNPIQHNTTQFKSAQRILGSRSTALKKSTTDLFGARGEVRCQVTSLPVFNRQKPEFESPDPNSSLEQQRILYTTRKQVLADKFDRIQLCVKELEVAYDTWLKYIQTITAMKKREEKAYECVTKGEHGLFRIMHEEKEALITLTRYKDDAEQRLEQLFKGKCKEQERSIPPSNLTVNPPQLSLPTFSGDATQWRQFWSSFNAAVHSQTIPEIQKLNYLFSCLGGNALQVVSGYEITPENYELGDYLETNIETPRQ</sequence>
<protein>
    <submittedName>
        <fullName evidence="3">Uncharacterized protein</fullName>
    </submittedName>
</protein>
<evidence type="ECO:0000313" key="3">
    <source>
        <dbReference type="WBParaSite" id="EN70_4531"/>
    </source>
</evidence>
<organism evidence="2 3">
    <name type="scientific">Loa loa</name>
    <name type="common">Eye worm</name>
    <name type="synonym">Filaria loa</name>
    <dbReference type="NCBI Taxonomy" id="7209"/>
    <lineage>
        <taxon>Eukaryota</taxon>
        <taxon>Metazoa</taxon>
        <taxon>Ecdysozoa</taxon>
        <taxon>Nematoda</taxon>
        <taxon>Chromadorea</taxon>
        <taxon>Rhabditida</taxon>
        <taxon>Spirurina</taxon>
        <taxon>Spiruromorpha</taxon>
        <taxon>Filarioidea</taxon>
        <taxon>Onchocercidae</taxon>
        <taxon>Loa</taxon>
    </lineage>
</organism>
<dbReference type="Proteomes" id="UP000095285">
    <property type="component" value="Unassembled WGS sequence"/>
</dbReference>
<dbReference type="STRING" id="7209.A0A1I7VNL6"/>
<dbReference type="AlphaFoldDB" id="A0A1I7VNL6"/>
<evidence type="ECO:0000256" key="1">
    <source>
        <dbReference type="SAM" id="MobiDB-lite"/>
    </source>
</evidence>
<dbReference type="Pfam" id="PF03564">
    <property type="entry name" value="DUF1759"/>
    <property type="match status" value="1"/>
</dbReference>
<accession>A0A1I7VNL6</accession>
<dbReference type="WBParaSite" id="EN70_4531">
    <property type="protein sequence ID" value="EN70_4531"/>
    <property type="gene ID" value="EN70_4531"/>
</dbReference>
<evidence type="ECO:0000313" key="2">
    <source>
        <dbReference type="Proteomes" id="UP000095285"/>
    </source>
</evidence>
<reference evidence="3" key="2">
    <citation type="submission" date="2016-11" db="UniProtKB">
        <authorList>
            <consortium name="WormBaseParasite"/>
        </authorList>
    </citation>
    <scope>IDENTIFICATION</scope>
</reference>